<protein>
    <submittedName>
        <fullName evidence="2">Uncharacterized protein</fullName>
    </submittedName>
</protein>
<reference evidence="2 3" key="1">
    <citation type="submission" date="2016-10" db="EMBL/GenBank/DDBJ databases">
        <authorList>
            <person name="de Groot N.N."/>
        </authorList>
    </citation>
    <scope>NUCLEOTIDE SEQUENCE [LARGE SCALE GENOMIC DNA]</scope>
    <source>
        <strain evidence="2 3">47C3B</strain>
    </source>
</reference>
<evidence type="ECO:0000256" key="1">
    <source>
        <dbReference type="SAM" id="Phobius"/>
    </source>
</evidence>
<proteinExistence type="predicted"/>
<sequence>MNSSTELFLSVCGVDPNIFRGGAGNTSAVFYLVPVLPANAAFVNVFSFEFLGLIIN</sequence>
<dbReference type="Proteomes" id="UP000199072">
    <property type="component" value="Unassembled WGS sequence"/>
</dbReference>
<evidence type="ECO:0000313" key="3">
    <source>
        <dbReference type="Proteomes" id="UP000199072"/>
    </source>
</evidence>
<name>A0A1G6UBH5_9SPHI</name>
<gene>
    <name evidence="2" type="ORF">SAMN05216464_101593</name>
</gene>
<keyword evidence="1" id="KW-1133">Transmembrane helix</keyword>
<keyword evidence="3" id="KW-1185">Reference proteome</keyword>
<evidence type="ECO:0000313" key="2">
    <source>
        <dbReference type="EMBL" id="SDD38653.1"/>
    </source>
</evidence>
<dbReference type="STRING" id="1391627.SAMN05216464_101593"/>
<dbReference type="AlphaFoldDB" id="A0A1G6UBH5"/>
<keyword evidence="1" id="KW-0812">Transmembrane</keyword>
<dbReference type="EMBL" id="FNAI01000001">
    <property type="protein sequence ID" value="SDD38653.1"/>
    <property type="molecule type" value="Genomic_DNA"/>
</dbReference>
<keyword evidence="1" id="KW-0472">Membrane</keyword>
<accession>A0A1G6UBH5</accession>
<organism evidence="2 3">
    <name type="scientific">Mucilaginibacter pineti</name>
    <dbReference type="NCBI Taxonomy" id="1391627"/>
    <lineage>
        <taxon>Bacteria</taxon>
        <taxon>Pseudomonadati</taxon>
        <taxon>Bacteroidota</taxon>
        <taxon>Sphingobacteriia</taxon>
        <taxon>Sphingobacteriales</taxon>
        <taxon>Sphingobacteriaceae</taxon>
        <taxon>Mucilaginibacter</taxon>
    </lineage>
</organism>
<feature type="transmembrane region" description="Helical" evidence="1">
    <location>
        <begin position="29"/>
        <end position="55"/>
    </location>
</feature>